<sequence length="393" mass="41992">MTDNNVKSMVGKVFNDIADALETGQFGRKIRVGITTLGSEHGVENVVKGAEIAQERDSNIEVVLIGPKVDSSLTQVVVKTEDEGYKKMEELLDNNEIDSAVTMHYSFPIGVSTVGRVITPGKGKEMFIATTTGTSSPHRVEAMVMNGIYGIITAKSMGIDNPTVGILNVDGAIQVERALKELDKNGYKINFTESLRADGGCVMRGNDLLSGVPDVMITDTLTGNILIKMFSSYTTGGNYESLGYGYGPGIGEGYERTILILSRASGVPVVANAISYGASLSKGNINEVAKEEFKKVNSAGFKEMLEGITKDSKKGTVDEEIIPPEKETVTGTISGIDIMELEDAVKVLWKNGIYAESGMGCTGPVLMVNEGKVENAISILAKEGYISNESNIC</sequence>
<organism evidence="2 3">
    <name type="scientific">Anaerosalibacter bizertensis</name>
    <dbReference type="NCBI Taxonomy" id="932217"/>
    <lineage>
        <taxon>Bacteria</taxon>
        <taxon>Bacillati</taxon>
        <taxon>Bacillota</taxon>
        <taxon>Tissierellia</taxon>
        <taxon>Tissierellales</taxon>
        <taxon>Sporanaerobacteraceae</taxon>
        <taxon>Anaerosalibacter</taxon>
    </lineage>
</organism>
<evidence type="ECO:0000313" key="2">
    <source>
        <dbReference type="EMBL" id="MSS42183.1"/>
    </source>
</evidence>
<dbReference type="EMBL" id="VULR01000001">
    <property type="protein sequence ID" value="MSS42183.1"/>
    <property type="molecule type" value="Genomic_DNA"/>
</dbReference>
<dbReference type="InterPro" id="IPR003664">
    <property type="entry name" value="FA_synthesis"/>
</dbReference>
<dbReference type="AlphaFoldDB" id="A0A844FDX1"/>
<gene>
    <name evidence="2" type="ORF">FYJ27_00320</name>
</gene>
<dbReference type="GO" id="GO:0016747">
    <property type="term" value="F:acyltransferase activity, transferring groups other than amino-acyl groups"/>
    <property type="evidence" value="ECO:0007669"/>
    <property type="project" value="InterPro"/>
</dbReference>
<comment type="caution">
    <text evidence="2">The sequence shown here is derived from an EMBL/GenBank/DDBJ whole genome shotgun (WGS) entry which is preliminary data.</text>
</comment>
<dbReference type="PIRSF" id="PIRSF036593">
    <property type="entry name" value="GrdD"/>
    <property type="match status" value="1"/>
</dbReference>
<accession>A0A844FDX1</accession>
<dbReference type="OrthoDB" id="9769886at2"/>
<dbReference type="GO" id="GO:0006633">
    <property type="term" value="P:fatty acid biosynthetic process"/>
    <property type="evidence" value="ECO:0007669"/>
    <property type="project" value="InterPro"/>
</dbReference>
<dbReference type="InterPro" id="IPR012116">
    <property type="entry name" value="Gly_reductase_pC_asu"/>
</dbReference>
<evidence type="ECO:0000256" key="1">
    <source>
        <dbReference type="PIRSR" id="PIRSR036593-50"/>
    </source>
</evidence>
<reference evidence="2 3" key="1">
    <citation type="submission" date="2019-08" db="EMBL/GenBank/DDBJ databases">
        <title>In-depth cultivation of the pig gut microbiome towards novel bacterial diversity and tailored functional studies.</title>
        <authorList>
            <person name="Wylensek D."/>
            <person name="Hitch T.C.A."/>
            <person name="Clavel T."/>
        </authorList>
    </citation>
    <scope>NUCLEOTIDE SEQUENCE [LARGE SCALE GENOMIC DNA]</scope>
    <source>
        <strain evidence="2 3">Med78-601-WT-4W-RMD-3</strain>
    </source>
</reference>
<feature type="active site" evidence="1">
    <location>
        <position position="361"/>
    </location>
</feature>
<dbReference type="Proteomes" id="UP000462760">
    <property type="component" value="Unassembled WGS sequence"/>
</dbReference>
<name>A0A844FDX1_9FIRM</name>
<dbReference type="RefSeq" id="WP_154481380.1">
    <property type="nucleotide sequence ID" value="NZ_JAHLOA010000017.1"/>
</dbReference>
<dbReference type="NCBIfam" id="NF040747">
    <property type="entry name" value="reduct_C_alpha"/>
    <property type="match status" value="1"/>
</dbReference>
<evidence type="ECO:0000313" key="3">
    <source>
        <dbReference type="Proteomes" id="UP000462760"/>
    </source>
</evidence>
<protein>
    <submittedName>
        <fullName evidence="2">Glycine reductase</fullName>
    </submittedName>
</protein>
<dbReference type="SUPFAM" id="SSF53659">
    <property type="entry name" value="Isocitrate/Isopropylmalate dehydrogenase-like"/>
    <property type="match status" value="1"/>
</dbReference>
<dbReference type="Gene3D" id="3.40.718.10">
    <property type="entry name" value="Isopropylmalate Dehydrogenase"/>
    <property type="match status" value="1"/>
</dbReference>
<proteinExistence type="predicted"/>
<dbReference type="Pfam" id="PF02504">
    <property type="entry name" value="FA_synthesis"/>
    <property type="match status" value="1"/>
</dbReference>